<dbReference type="Gene3D" id="3.40.50.150">
    <property type="entry name" value="Vaccinia Virus protein VP39"/>
    <property type="match status" value="1"/>
</dbReference>
<keyword evidence="3 7" id="KW-0808">Transferase</keyword>
<dbReference type="PIRSF" id="PIRSF003085">
    <property type="entry name" value="CMAS"/>
    <property type="match status" value="1"/>
</dbReference>
<sequence length="433" mass="49627">MKTHTRVETIFKNNSAIQKSDQSIVFRLLSSIFEKSITTGRLRVIDVYGGVHDFGNGAGDRAAIRFHKSSAYWKLLLNPDLYLGEAYMNGDITITEGSISDLLDVILKNVPSQGGFVTPTTLALNAVDFCMRHFPQINTPEKSRENVSHHYDLSSNLYKLFLDHEWQYSCAYFASGKETLEEAQTNKMKLLVKKLLIKPEHHVLDIGCGWGGLARYIARETGARVTGVTLSKEQLTYAENRTREEGLSGRVKFKLCDYRHLEGVYDRIVSVGMFEHVGIDSYQTFFNTVRKRLKEDGVALLHSIGRSTIPVATNPWIKKYIFPGGYIPALSEVIPHVEKSGLILTDLEILRLHYAKTLKEWRKRFNEHRSSAQSIYDERFCRMWEFYLASSEASFKYSGNMVFHMQLTRDQKAVPLTRDYLYEKYLPGSLNFK</sequence>
<dbReference type="PANTHER" id="PTHR43667:SF1">
    <property type="entry name" value="CYCLOPROPANE-FATTY-ACYL-PHOSPHOLIPID SYNTHASE"/>
    <property type="match status" value="1"/>
</dbReference>
<dbReference type="PANTHER" id="PTHR43667">
    <property type="entry name" value="CYCLOPROPANE-FATTY-ACYL-PHOSPHOLIPID SYNTHASE"/>
    <property type="match status" value="1"/>
</dbReference>
<evidence type="ECO:0000256" key="4">
    <source>
        <dbReference type="ARBA" id="ARBA00022691"/>
    </source>
</evidence>
<organism evidence="7 8">
    <name type="scientific">Bacteriovorax antarcticus</name>
    <dbReference type="NCBI Taxonomy" id="3088717"/>
    <lineage>
        <taxon>Bacteria</taxon>
        <taxon>Pseudomonadati</taxon>
        <taxon>Bdellovibrionota</taxon>
        <taxon>Bacteriovoracia</taxon>
        <taxon>Bacteriovoracales</taxon>
        <taxon>Bacteriovoracaceae</taxon>
        <taxon>Bacteriovorax</taxon>
    </lineage>
</organism>
<evidence type="ECO:0000256" key="5">
    <source>
        <dbReference type="ARBA" id="ARBA00023098"/>
    </source>
</evidence>
<dbReference type="EC" id="2.1.1.-" evidence="7"/>
<evidence type="ECO:0000259" key="6">
    <source>
        <dbReference type="Pfam" id="PF25371"/>
    </source>
</evidence>
<comment type="caution">
    <text evidence="7">The sequence shown here is derived from an EMBL/GenBank/DDBJ whole genome shotgun (WGS) entry which is preliminary data.</text>
</comment>
<evidence type="ECO:0000256" key="3">
    <source>
        <dbReference type="ARBA" id="ARBA00022679"/>
    </source>
</evidence>
<evidence type="ECO:0000256" key="2">
    <source>
        <dbReference type="ARBA" id="ARBA00022603"/>
    </source>
</evidence>
<dbReference type="RefSeq" id="WP_323577247.1">
    <property type="nucleotide sequence ID" value="NZ_JAYGJQ010000002.1"/>
</dbReference>
<gene>
    <name evidence="7" type="ORF">SHI21_13810</name>
</gene>
<dbReference type="Pfam" id="PF25371">
    <property type="entry name" value="DUF7884"/>
    <property type="match status" value="1"/>
</dbReference>
<reference evidence="7 8" key="1">
    <citation type="submission" date="2023-11" db="EMBL/GenBank/DDBJ databases">
        <title>A Novel Polar Bacteriovorax (B. antarcticus) Isolated from the Biocrust in Antarctica.</title>
        <authorList>
            <person name="Mun W."/>
            <person name="Choi S.Y."/>
            <person name="Mitchell R.J."/>
        </authorList>
    </citation>
    <scope>NUCLEOTIDE SEQUENCE [LARGE SCALE GENOMIC DNA]</scope>
    <source>
        <strain evidence="7 8">PP10</strain>
    </source>
</reference>
<dbReference type="GO" id="GO:0008168">
    <property type="term" value="F:methyltransferase activity"/>
    <property type="evidence" value="ECO:0007669"/>
    <property type="project" value="UniProtKB-KW"/>
</dbReference>
<dbReference type="Pfam" id="PF02353">
    <property type="entry name" value="CMAS"/>
    <property type="match status" value="1"/>
</dbReference>
<dbReference type="GO" id="GO:0032259">
    <property type="term" value="P:methylation"/>
    <property type="evidence" value="ECO:0007669"/>
    <property type="project" value="UniProtKB-KW"/>
</dbReference>
<dbReference type="InterPro" id="IPR029063">
    <property type="entry name" value="SAM-dependent_MTases_sf"/>
</dbReference>
<dbReference type="SUPFAM" id="SSF53335">
    <property type="entry name" value="S-adenosyl-L-methionine-dependent methyltransferases"/>
    <property type="match status" value="1"/>
</dbReference>
<proteinExistence type="inferred from homology"/>
<keyword evidence="8" id="KW-1185">Reference proteome</keyword>
<name>A0ABU5VW48_9BACT</name>
<feature type="domain" description="DUF7884" evidence="6">
    <location>
        <begin position="49"/>
        <end position="110"/>
    </location>
</feature>
<comment type="similarity">
    <text evidence="1">Belongs to the CFA/CMAS family.</text>
</comment>
<evidence type="ECO:0000313" key="7">
    <source>
        <dbReference type="EMBL" id="MEA9357296.1"/>
    </source>
</evidence>
<dbReference type="InterPro" id="IPR057206">
    <property type="entry name" value="DUF7884"/>
</dbReference>
<keyword evidence="2 7" id="KW-0489">Methyltransferase</keyword>
<keyword evidence="4" id="KW-0949">S-adenosyl-L-methionine</keyword>
<accession>A0ABU5VW48</accession>
<dbReference type="InterPro" id="IPR050723">
    <property type="entry name" value="CFA/CMAS"/>
</dbReference>
<protein>
    <submittedName>
        <fullName evidence="7">Cyclopropane-fatty-acyl-phospholipid synthase family protein</fullName>
        <ecNumber evidence="7">2.1.1.-</ecNumber>
    </submittedName>
</protein>
<dbReference type="EMBL" id="JAYGJQ010000002">
    <property type="protein sequence ID" value="MEA9357296.1"/>
    <property type="molecule type" value="Genomic_DNA"/>
</dbReference>
<evidence type="ECO:0000256" key="1">
    <source>
        <dbReference type="ARBA" id="ARBA00010815"/>
    </source>
</evidence>
<dbReference type="InterPro" id="IPR003333">
    <property type="entry name" value="CMAS"/>
</dbReference>
<keyword evidence="5" id="KW-0443">Lipid metabolism</keyword>
<evidence type="ECO:0000313" key="8">
    <source>
        <dbReference type="Proteomes" id="UP001302274"/>
    </source>
</evidence>
<dbReference type="Proteomes" id="UP001302274">
    <property type="component" value="Unassembled WGS sequence"/>
</dbReference>
<dbReference type="CDD" id="cd02440">
    <property type="entry name" value="AdoMet_MTases"/>
    <property type="match status" value="1"/>
</dbReference>